<gene>
    <name evidence="1" type="ORF">OVN18_07470</name>
</gene>
<keyword evidence="2" id="KW-1185">Reference proteome</keyword>
<accession>A0A9E8MIY9</accession>
<dbReference type="KEGG" id="mdb:OVN18_07470"/>
<dbReference type="Proteomes" id="UP001164706">
    <property type="component" value="Chromosome"/>
</dbReference>
<proteinExistence type="predicted"/>
<dbReference type="AlphaFoldDB" id="A0A9E8MIY9"/>
<evidence type="ECO:0008006" key="3">
    <source>
        <dbReference type="Google" id="ProtNLM"/>
    </source>
</evidence>
<dbReference type="RefSeq" id="WP_267739062.1">
    <property type="nucleotide sequence ID" value="NZ_CP113089.1"/>
</dbReference>
<organism evidence="1 2">
    <name type="scientific">Microcella daejeonensis</name>
    <dbReference type="NCBI Taxonomy" id="2994971"/>
    <lineage>
        <taxon>Bacteria</taxon>
        <taxon>Bacillati</taxon>
        <taxon>Actinomycetota</taxon>
        <taxon>Actinomycetes</taxon>
        <taxon>Micrococcales</taxon>
        <taxon>Microbacteriaceae</taxon>
        <taxon>Microcella</taxon>
    </lineage>
</organism>
<sequence>MLARELLATFVAELAPERVATVTITRLCSTCGADGHGRPIVIGTDVVVSVAYAGAAVAVAIAPQAEAAAVGVDLERVAAAGRHAPLAELGALFAPGAAPSLEGWTLLEAALKADGRGLRVELADCDIREASAAASRDGAVDYEVGAPGRAHPISAAVLHGPEGYVLSVAAIPPTSPS</sequence>
<name>A0A9E8MIY9_9MICO</name>
<reference evidence="1" key="1">
    <citation type="submission" date="2022-11" db="EMBL/GenBank/DDBJ databases">
        <title>Description of Microcella daejonensis nov. sp, isolated from riverside soil.</title>
        <authorList>
            <person name="Molina K.M."/>
            <person name="Kim S.B."/>
        </authorList>
    </citation>
    <scope>NUCLEOTIDE SEQUENCE</scope>
    <source>
        <strain evidence="1">MMS21-STM12</strain>
    </source>
</reference>
<dbReference type="InterPro" id="IPR037143">
    <property type="entry name" value="4-PPantetheinyl_Trfase_dom_sf"/>
</dbReference>
<evidence type="ECO:0000313" key="2">
    <source>
        <dbReference type="Proteomes" id="UP001164706"/>
    </source>
</evidence>
<dbReference type="GO" id="GO:0000287">
    <property type="term" value="F:magnesium ion binding"/>
    <property type="evidence" value="ECO:0007669"/>
    <property type="project" value="InterPro"/>
</dbReference>
<dbReference type="Gene3D" id="3.90.470.20">
    <property type="entry name" value="4'-phosphopantetheinyl transferase domain"/>
    <property type="match status" value="2"/>
</dbReference>
<dbReference type="GO" id="GO:0008897">
    <property type="term" value="F:holo-[acyl-carrier-protein] synthase activity"/>
    <property type="evidence" value="ECO:0007669"/>
    <property type="project" value="InterPro"/>
</dbReference>
<dbReference type="EMBL" id="CP113089">
    <property type="protein sequence ID" value="WAB80415.1"/>
    <property type="molecule type" value="Genomic_DNA"/>
</dbReference>
<evidence type="ECO:0000313" key="1">
    <source>
        <dbReference type="EMBL" id="WAB80415.1"/>
    </source>
</evidence>
<dbReference type="SUPFAM" id="SSF56214">
    <property type="entry name" value="4'-phosphopantetheinyl transferase"/>
    <property type="match status" value="1"/>
</dbReference>
<protein>
    <recommendedName>
        <fullName evidence="3">4'-phosphopantetheinyl transferase</fullName>
    </recommendedName>
</protein>